<dbReference type="FunFam" id="3.10.580.10:FF:000002">
    <property type="entry name" value="Magnesium/cobalt efflux protein CorC"/>
    <property type="match status" value="1"/>
</dbReference>
<comment type="caution">
    <text evidence="6">The sequence shown here is derived from an EMBL/GenBank/DDBJ whole genome shotgun (WGS) entry which is preliminary data.</text>
</comment>
<dbReference type="CDD" id="cd04590">
    <property type="entry name" value="CBS_pair_CorC_HlyC_assoc"/>
    <property type="match status" value="1"/>
</dbReference>
<dbReference type="GO" id="GO:0050660">
    <property type="term" value="F:flavin adenine dinucleotide binding"/>
    <property type="evidence" value="ECO:0007669"/>
    <property type="project" value="InterPro"/>
</dbReference>
<dbReference type="PROSITE" id="PS51371">
    <property type="entry name" value="CBS"/>
    <property type="match status" value="2"/>
</dbReference>
<keyword evidence="2" id="KW-0677">Repeat</keyword>
<dbReference type="InterPro" id="IPR036318">
    <property type="entry name" value="FAD-bd_PCMH-like_sf"/>
</dbReference>
<sequence length="301" mass="33278">MSDTSSARPSRSSDANPLRSWLRGLLRGKSEEDWRETIEELIEDGDEGEDEASVAKHERVLLGNILRLRDRSAIDVMVPRADIVGVEVDTPLPGVLDILAREAHSRMPVYRDNLDDALGVIHVKDVVSALSRARAGDGDAPKSLAEILRPVQIVAPSMPVLDLLQQMREKRQHMALVIDEFGGIDGLITIEDLVEEIVGEIEDEHDIDEPPQLVEKPDGTLIADARLPIEAFEAKVGAVLEEDERDDIDTLGGLVFSLAGRIPARGELLTHPKGFEFEVIDADPRRIKRLRIRRKDGAEPG</sequence>
<dbReference type="GO" id="GO:0005886">
    <property type="term" value="C:plasma membrane"/>
    <property type="evidence" value="ECO:0007669"/>
    <property type="project" value="TreeGrafter"/>
</dbReference>
<dbReference type="InterPro" id="IPR044751">
    <property type="entry name" value="Ion_transp-like_CBS"/>
</dbReference>
<evidence type="ECO:0000313" key="6">
    <source>
        <dbReference type="EMBL" id="KGM30385.1"/>
    </source>
</evidence>
<accession>A0A0A0CXB3</accession>
<dbReference type="InterPro" id="IPR016169">
    <property type="entry name" value="FAD-bd_PCMH_sub2"/>
</dbReference>
<protein>
    <submittedName>
        <fullName evidence="6">Hemolysin C</fullName>
    </submittedName>
</protein>
<name>A0A0A0CXB3_9PROT</name>
<dbReference type="SMART" id="SM00116">
    <property type="entry name" value="CBS"/>
    <property type="match status" value="2"/>
</dbReference>
<dbReference type="SUPFAM" id="SSF54631">
    <property type="entry name" value="CBS-domain pair"/>
    <property type="match status" value="1"/>
</dbReference>
<evidence type="ECO:0000256" key="1">
    <source>
        <dbReference type="ARBA" id="ARBA00006446"/>
    </source>
</evidence>
<dbReference type="InterPro" id="IPR000644">
    <property type="entry name" value="CBS_dom"/>
</dbReference>
<feature type="domain" description="CBS" evidence="5">
    <location>
        <begin position="147"/>
        <end position="204"/>
    </location>
</feature>
<gene>
    <name evidence="6" type="ORF">P409_33365</name>
</gene>
<feature type="domain" description="CBS" evidence="5">
    <location>
        <begin position="77"/>
        <end position="136"/>
    </location>
</feature>
<dbReference type="PANTHER" id="PTHR22777:SF27">
    <property type="entry name" value="MAGNESIUM AND COBALT EFFLUX PROTEIN CORC"/>
    <property type="match status" value="1"/>
</dbReference>
<dbReference type="EMBL" id="JANX01000867">
    <property type="protein sequence ID" value="KGM30385.1"/>
    <property type="molecule type" value="Genomic_DNA"/>
</dbReference>
<dbReference type="SMART" id="SM01091">
    <property type="entry name" value="CorC_HlyC"/>
    <property type="match status" value="1"/>
</dbReference>
<proteinExistence type="inferred from homology"/>
<dbReference type="Gene3D" id="3.10.580.10">
    <property type="entry name" value="CBS-domain"/>
    <property type="match status" value="1"/>
</dbReference>
<dbReference type="OrthoDB" id="9805314at2"/>
<evidence type="ECO:0000256" key="2">
    <source>
        <dbReference type="ARBA" id="ARBA00022737"/>
    </source>
</evidence>
<dbReference type="RefSeq" id="WP_034848816.1">
    <property type="nucleotide sequence ID" value="NZ_JANX01000867.1"/>
</dbReference>
<dbReference type="PANTHER" id="PTHR22777">
    <property type="entry name" value="HEMOLYSIN-RELATED"/>
    <property type="match status" value="1"/>
</dbReference>
<dbReference type="SUPFAM" id="SSF56176">
    <property type="entry name" value="FAD-binding/transporter-associated domain-like"/>
    <property type="match status" value="1"/>
</dbReference>
<comment type="similarity">
    <text evidence="1">Belongs to the UPF0053 family. Hemolysin C subfamily.</text>
</comment>
<keyword evidence="3 4" id="KW-0129">CBS domain</keyword>
<dbReference type="InterPro" id="IPR005170">
    <property type="entry name" value="Transptr-assoc_dom"/>
</dbReference>
<organism evidence="6 7">
    <name type="scientific">Inquilinus limosus MP06</name>
    <dbReference type="NCBI Taxonomy" id="1398085"/>
    <lineage>
        <taxon>Bacteria</taxon>
        <taxon>Pseudomonadati</taxon>
        <taxon>Pseudomonadota</taxon>
        <taxon>Alphaproteobacteria</taxon>
        <taxon>Rhodospirillales</taxon>
        <taxon>Rhodospirillaceae</taxon>
        <taxon>Inquilinus</taxon>
    </lineage>
</organism>
<evidence type="ECO:0000256" key="4">
    <source>
        <dbReference type="PROSITE-ProRule" id="PRU00703"/>
    </source>
</evidence>
<evidence type="ECO:0000259" key="5">
    <source>
        <dbReference type="PROSITE" id="PS51371"/>
    </source>
</evidence>
<dbReference type="Pfam" id="PF00571">
    <property type="entry name" value="CBS"/>
    <property type="match status" value="2"/>
</dbReference>
<dbReference type="Gene3D" id="3.30.465.10">
    <property type="match status" value="1"/>
</dbReference>
<dbReference type="InterPro" id="IPR046342">
    <property type="entry name" value="CBS_dom_sf"/>
</dbReference>
<dbReference type="Pfam" id="PF03471">
    <property type="entry name" value="CorC_HlyC"/>
    <property type="match status" value="1"/>
</dbReference>
<evidence type="ECO:0000256" key="3">
    <source>
        <dbReference type="ARBA" id="ARBA00023122"/>
    </source>
</evidence>
<reference evidence="6 7" key="1">
    <citation type="submission" date="2014-01" db="EMBL/GenBank/DDBJ databases">
        <title>Genome sequence determination for a cystic fibrosis isolate, Inquilinus limosus.</title>
        <authorList>
            <person name="Pino M."/>
            <person name="Di Conza J."/>
            <person name="Gutkind G."/>
        </authorList>
    </citation>
    <scope>NUCLEOTIDE SEQUENCE [LARGE SCALE GENOMIC DNA]</scope>
    <source>
        <strain evidence="6 7">MP06</strain>
    </source>
</reference>
<dbReference type="AlphaFoldDB" id="A0A0A0CXB3"/>
<dbReference type="Proteomes" id="UP000029995">
    <property type="component" value="Unassembled WGS sequence"/>
</dbReference>
<evidence type="ECO:0000313" key="7">
    <source>
        <dbReference type="Proteomes" id="UP000029995"/>
    </source>
</evidence>